<sequence length="535" mass="59450">MELPGYYYDEERGKYFKITNNTRQGLGEVRRYDREELKRKQRDDEQQVLAERIRSRERKAVRRIVVERLERGPARAGARGTGVVDSLLQCSLQRRECETGGAGLNYREHVDIFSGAAAVVGEILPYVSVVEAPSGGDSGGLLVAVCDENGTEYVIQERDGKIVGMREMVRGLGSAVPLALVLPVRYAGNDAHQGWLLNTGNEYILSSAAAAPVALSPNAAMRTPACASAAISRIGVASGIEVFDMLELPVSTATAADYINVVCLAMHNRVQFLTHDYGSGLGASRHGVFRLPRTLRVPQQQQRTDVLSLAGTVFGELFAGCRAGQLFRFKFHPDNRTDDVLLLQYFNGPVVNIKFIPNTRLLVVSVFAHPCQCVYLITVDYLQNPIIARFKSKFQNTCKRTEILHVSDDGSYLIYGSLLADEGRGDFEVFSTNVTGQLVTDYDETTKVPIVHAFKSMKSCIPKQSIKRLLAVTLTTSHHKEHSDFEHFHTRCIDHHHHMVYRHVSPNGEPSHLRLISLSKDEDDVGIVLRSVDLL</sequence>
<dbReference type="EMBL" id="CP002504">
    <property type="protein sequence ID" value="AET41641.1"/>
    <property type="molecule type" value="Genomic_DNA"/>
</dbReference>
<evidence type="ECO:0000313" key="2">
    <source>
        <dbReference type="Proteomes" id="UP000006790"/>
    </source>
</evidence>
<dbReference type="Proteomes" id="UP000006790">
    <property type="component" value="Chromosome 8"/>
</dbReference>
<dbReference type="OMA" id="RECETGG"/>
<gene>
    <name evidence="1" type="ordered locus">Ecym_8370</name>
</gene>
<name>G8JXR7_ERECY</name>
<proteinExistence type="predicted"/>
<keyword evidence="2" id="KW-1185">Reference proteome</keyword>
<dbReference type="AlphaFoldDB" id="G8JXR7"/>
<dbReference type="KEGG" id="erc:Ecym_8370"/>
<dbReference type="FunCoup" id="G8JXR7">
    <property type="interactions" value="6"/>
</dbReference>
<dbReference type="InParanoid" id="G8JXR7"/>
<dbReference type="HOGENOM" id="CLU_609666_0_0_1"/>
<dbReference type="SUPFAM" id="SSF50960">
    <property type="entry name" value="TolB, C-terminal domain"/>
    <property type="match status" value="1"/>
</dbReference>
<protein>
    <submittedName>
        <fullName evidence="1">Uncharacterized protein</fullName>
    </submittedName>
</protein>
<dbReference type="STRING" id="931890.G8JXR7"/>
<accession>G8JXR7</accession>
<dbReference type="GeneID" id="11469997"/>
<dbReference type="eggNOG" id="ENOG502S4WA">
    <property type="taxonomic scope" value="Eukaryota"/>
</dbReference>
<dbReference type="RefSeq" id="XP_003648458.1">
    <property type="nucleotide sequence ID" value="XM_003648410.1"/>
</dbReference>
<evidence type="ECO:0000313" key="1">
    <source>
        <dbReference type="EMBL" id="AET41641.1"/>
    </source>
</evidence>
<reference evidence="2" key="1">
    <citation type="journal article" date="2012" name="G3 (Bethesda)">
        <title>Pichia sorbitophila, an interspecies yeast hybrid reveals early steps of genome resolution following polyploidization.</title>
        <authorList>
            <person name="Leh Louis V."/>
            <person name="Despons L."/>
            <person name="Friedrich A."/>
            <person name="Martin T."/>
            <person name="Durrens P."/>
            <person name="Casaregola S."/>
            <person name="Neuveglise C."/>
            <person name="Fairhead C."/>
            <person name="Marck C."/>
            <person name="Cruz J.A."/>
            <person name="Straub M.L."/>
            <person name="Kugler V."/>
            <person name="Sacerdot C."/>
            <person name="Uzunov Z."/>
            <person name="Thierry A."/>
            <person name="Weiss S."/>
            <person name="Bleykasten C."/>
            <person name="De Montigny J."/>
            <person name="Jacques N."/>
            <person name="Jung P."/>
            <person name="Lemaire M."/>
            <person name="Mallet S."/>
            <person name="Morel G."/>
            <person name="Richard G.F."/>
            <person name="Sarkar A."/>
            <person name="Savel G."/>
            <person name="Schacherer J."/>
            <person name="Seret M.L."/>
            <person name="Talla E."/>
            <person name="Samson G."/>
            <person name="Jubin C."/>
            <person name="Poulain J."/>
            <person name="Vacherie B."/>
            <person name="Barbe V."/>
            <person name="Pelletier E."/>
            <person name="Sherman D.J."/>
            <person name="Westhof E."/>
            <person name="Weissenbach J."/>
            <person name="Baret P.V."/>
            <person name="Wincker P."/>
            <person name="Gaillardin C."/>
            <person name="Dujon B."/>
            <person name="Souciet J.L."/>
        </authorList>
    </citation>
    <scope>NUCLEOTIDE SEQUENCE [LARGE SCALE GENOMIC DNA]</scope>
    <source>
        <strain evidence="2">CBS 270.75 / DBVPG 7215 / KCTC 17166 / NRRL Y-17582</strain>
    </source>
</reference>
<organism evidence="1 2">
    <name type="scientific">Eremothecium cymbalariae (strain CBS 270.75 / DBVPG 7215 / KCTC 17166 / NRRL Y-17582)</name>
    <name type="common">Yeast</name>
    <dbReference type="NCBI Taxonomy" id="931890"/>
    <lineage>
        <taxon>Eukaryota</taxon>
        <taxon>Fungi</taxon>
        <taxon>Dikarya</taxon>
        <taxon>Ascomycota</taxon>
        <taxon>Saccharomycotina</taxon>
        <taxon>Saccharomycetes</taxon>
        <taxon>Saccharomycetales</taxon>
        <taxon>Saccharomycetaceae</taxon>
        <taxon>Eremothecium</taxon>
    </lineage>
</organism>
<dbReference type="OrthoDB" id="128867at2759"/>